<organism evidence="2 3">
    <name type="scientific">Penaeus vannamei</name>
    <name type="common">Whiteleg shrimp</name>
    <name type="synonym">Litopenaeus vannamei</name>
    <dbReference type="NCBI Taxonomy" id="6689"/>
    <lineage>
        <taxon>Eukaryota</taxon>
        <taxon>Metazoa</taxon>
        <taxon>Ecdysozoa</taxon>
        <taxon>Arthropoda</taxon>
        <taxon>Crustacea</taxon>
        <taxon>Multicrustacea</taxon>
        <taxon>Malacostraca</taxon>
        <taxon>Eumalacostraca</taxon>
        <taxon>Eucarida</taxon>
        <taxon>Decapoda</taxon>
        <taxon>Dendrobranchiata</taxon>
        <taxon>Penaeoidea</taxon>
        <taxon>Penaeidae</taxon>
        <taxon>Penaeus</taxon>
    </lineage>
</organism>
<gene>
    <name evidence="2" type="ORF">C7M84_014568</name>
</gene>
<reference evidence="2 3" key="1">
    <citation type="submission" date="2018-04" db="EMBL/GenBank/DDBJ databases">
        <authorList>
            <person name="Zhang X."/>
            <person name="Yuan J."/>
            <person name="Li F."/>
            <person name="Xiang J."/>
        </authorList>
    </citation>
    <scope>NUCLEOTIDE SEQUENCE [LARGE SCALE GENOMIC DNA]</scope>
    <source>
        <tissue evidence="2">Muscle</tissue>
    </source>
</reference>
<feature type="region of interest" description="Disordered" evidence="1">
    <location>
        <begin position="1228"/>
        <end position="1257"/>
    </location>
</feature>
<feature type="compositionally biased region" description="Polar residues" evidence="1">
    <location>
        <begin position="738"/>
        <end position="758"/>
    </location>
</feature>
<feature type="compositionally biased region" description="Low complexity" evidence="1">
    <location>
        <begin position="1034"/>
        <end position="1049"/>
    </location>
</feature>
<comment type="caution">
    <text evidence="2">The sequence shown here is derived from an EMBL/GenBank/DDBJ whole genome shotgun (WGS) entry which is preliminary data.</text>
</comment>
<protein>
    <submittedName>
        <fullName evidence="2">Uncharacterized protein</fullName>
    </submittedName>
</protein>
<feature type="compositionally biased region" description="Polar residues" evidence="1">
    <location>
        <begin position="705"/>
        <end position="715"/>
    </location>
</feature>
<accession>A0A3R7LZB4</accession>
<dbReference type="Proteomes" id="UP000283509">
    <property type="component" value="Unassembled WGS sequence"/>
</dbReference>
<feature type="compositionally biased region" description="Low complexity" evidence="1">
    <location>
        <begin position="589"/>
        <end position="603"/>
    </location>
</feature>
<feature type="region of interest" description="Disordered" evidence="1">
    <location>
        <begin position="127"/>
        <end position="178"/>
    </location>
</feature>
<proteinExistence type="predicted"/>
<evidence type="ECO:0000256" key="1">
    <source>
        <dbReference type="SAM" id="MobiDB-lite"/>
    </source>
</evidence>
<feature type="region of interest" description="Disordered" evidence="1">
    <location>
        <begin position="530"/>
        <end position="603"/>
    </location>
</feature>
<feature type="region of interest" description="Disordered" evidence="1">
    <location>
        <begin position="1272"/>
        <end position="1301"/>
    </location>
</feature>
<reference evidence="2 3" key="2">
    <citation type="submission" date="2019-01" db="EMBL/GenBank/DDBJ databases">
        <title>The decoding of complex shrimp genome reveals the adaptation for benthos swimmer, frequently molting mechanism and breeding impact on genome.</title>
        <authorList>
            <person name="Sun Y."/>
            <person name="Gao Y."/>
            <person name="Yu Y."/>
        </authorList>
    </citation>
    <scope>NUCLEOTIDE SEQUENCE [LARGE SCALE GENOMIC DNA]</scope>
    <source>
        <tissue evidence="2">Muscle</tissue>
    </source>
</reference>
<feature type="region of interest" description="Disordered" evidence="1">
    <location>
        <begin position="476"/>
        <end position="509"/>
    </location>
</feature>
<feature type="region of interest" description="Disordered" evidence="1">
    <location>
        <begin position="667"/>
        <end position="820"/>
    </location>
</feature>
<keyword evidence="3" id="KW-1185">Reference proteome</keyword>
<sequence>MINKSRATECLPLKHAAGVAVVVLPSRLLAFPATTGFHTAVGTAPACPNCPQLFLPVRAAFSLSQLFLPVRAAFSLCTLAPVHNLSSAPLYMTCSHAAQPRPQPRGLVSTTCSHSFGAHTHHLSFPLPRPITLPRRSSSPSIRPAVPSLSTPLVPSPSTARPFPHLQPPRSSPSTARPFPHLRPPSFLYLRPPGVPSPSTSLVPSLRPPRSLTFEPARSLTFKPPGPLTPAVALNSTHRRSSPSTSLRSLTFESAGVLTFRHPRSSTFEPCFLTSNARPFLTFRPPAFLTFDLPRPHFDRPRSSLRPSCVPHPSKPPPFPHFERRPTQLRLSLPPFSSLSTRASFLTFDARPFPHFERRGVSITSTSLVLTFDLLFPFIRTPAVPYQFDRRPDHHFDVASFLPRKRLVSPHSNAAFLTFDRPRDLTFDRSFPHFKRPAFLYLRPARPFPPFDSRSSLRRLVPQPFESPGCPLELRRRRSSRLRLPRSSPSNARFPIRHGAGRSLPSTCRRSVNSTPCSCTFRPPRFLTFDAGRSHRSRPAVPSTVRLPRSPPFDSRSAHLRPAGVPHLDHPRSSLRTARRSHFDRRRFSPSTSLVPSPSTSLVPPLRPPAVPFQLRRPRSLNLRLGSFLTFAARQRSLLTFRPPFSHLRLPGVSSTFRLHRFPTSTARRSLTSTPLRSSTVERPAVPSPSTARPFPHLRPPGRSLTFTRRSSPSTARPFPHLRPPGRSLTFNRPAVPSPSTARSLTFPSPSNPASSTFVLPHLRPPGRSTIHSLSLTATPGRSSLSARPSPPRSSPFDAGQFPHLRRPRSVTSNAARQFPHFDRGRSLNFDRRPFRHIRPRPSSAFDRGPFPHLRRPTVPSPSTARPFPQPRPHAVPHLETAACRSFTFDARPFPPFDRARRSLKLRRSLVLTSTPSSLNIRSPAFPSLRPPSFHHLSLAADVPHASRRPAVPTFSARPFLNLRRPASLLRTARPFLHLRPRRSSPSTPRSLTFDRRGRSLTFAVPRSLTRPGHLRPPGRSSTPSFPTLPPPSFLTSSSRSSPSTARPFPHLRPLVPHFDRPAVPHLSTSLVPHASTSCVPSPSTRRRSHRFDSSFPHCRSTPGLPPPSTPGRSSLRPPAVPQPSKPPSFPTRSARVLLTFRTARRFTHFGTAAVPSAFRRRASSHSTSARSLHLFDRPAFPHRSTCRPFLHVRPPGRSSPSSPGVPCTFDAPSFLHFDRPPFPSHFEPRRSLTFNRRGRSSPSRHARPFPVTFDSPARSSLDRCLLVPHTDRRAFPSPSTARPFPHLRPPSFPHLRTAGG</sequence>
<evidence type="ECO:0000313" key="2">
    <source>
        <dbReference type="EMBL" id="ROT67333.1"/>
    </source>
</evidence>
<evidence type="ECO:0000313" key="3">
    <source>
        <dbReference type="Proteomes" id="UP000283509"/>
    </source>
</evidence>
<name>A0A3R7LZB4_PENVA</name>
<dbReference type="EMBL" id="QCYY01002820">
    <property type="protein sequence ID" value="ROT67333.1"/>
    <property type="molecule type" value="Genomic_DNA"/>
</dbReference>
<feature type="region of interest" description="Disordered" evidence="1">
    <location>
        <begin position="1006"/>
        <end position="1053"/>
    </location>
</feature>
<feature type="compositionally biased region" description="Polar residues" evidence="1">
    <location>
        <begin position="1073"/>
        <end position="1084"/>
    </location>
</feature>
<feature type="compositionally biased region" description="Basic residues" evidence="1">
    <location>
        <begin position="1237"/>
        <end position="1248"/>
    </location>
</feature>
<feature type="compositionally biased region" description="Low complexity" evidence="1">
    <location>
        <begin position="667"/>
        <end position="679"/>
    </location>
</feature>
<feature type="compositionally biased region" description="Low complexity" evidence="1">
    <location>
        <begin position="130"/>
        <end position="160"/>
    </location>
</feature>
<feature type="region of interest" description="Disordered" evidence="1">
    <location>
        <begin position="1073"/>
        <end position="1134"/>
    </location>
</feature>
<feature type="compositionally biased region" description="Pro residues" evidence="1">
    <location>
        <begin position="1119"/>
        <end position="1130"/>
    </location>
</feature>